<comment type="subunit">
    <text evidence="3 15">Tetramer of two alpha and two beta subunits.</text>
</comment>
<keyword evidence="4 15" id="KW-0963">Cytoplasm</keyword>
<dbReference type="Gene3D" id="3.30.70.380">
    <property type="entry name" value="Ferrodoxin-fold anticodon-binding domain"/>
    <property type="match status" value="1"/>
</dbReference>
<dbReference type="InterPro" id="IPR012340">
    <property type="entry name" value="NA-bd_OB-fold"/>
</dbReference>
<evidence type="ECO:0000313" key="20">
    <source>
        <dbReference type="EMBL" id="ACY25340.1"/>
    </source>
</evidence>
<comment type="similarity">
    <text evidence="2 15">Belongs to the phenylalanyl-tRNA synthetase beta subunit family. Type 1 subfamily.</text>
</comment>
<comment type="subcellular location">
    <subcellularLocation>
        <location evidence="1 15">Cytoplasm</location>
    </subcellularLocation>
</comment>
<keyword evidence="6 15" id="KW-0436">Ligase</keyword>
<comment type="catalytic activity">
    <reaction evidence="14 15">
        <text>tRNA(Phe) + L-phenylalanine + ATP = L-phenylalanyl-tRNA(Phe) + AMP + diphosphate + H(+)</text>
        <dbReference type="Rhea" id="RHEA:19413"/>
        <dbReference type="Rhea" id="RHEA-COMP:9668"/>
        <dbReference type="Rhea" id="RHEA-COMP:9699"/>
        <dbReference type="ChEBI" id="CHEBI:15378"/>
        <dbReference type="ChEBI" id="CHEBI:30616"/>
        <dbReference type="ChEBI" id="CHEBI:33019"/>
        <dbReference type="ChEBI" id="CHEBI:58095"/>
        <dbReference type="ChEBI" id="CHEBI:78442"/>
        <dbReference type="ChEBI" id="CHEBI:78531"/>
        <dbReference type="ChEBI" id="CHEBI:456215"/>
        <dbReference type="EC" id="6.1.1.20"/>
    </reaction>
</comment>
<dbReference type="GO" id="GO:0000287">
    <property type="term" value="F:magnesium ion binding"/>
    <property type="evidence" value="ECO:0007669"/>
    <property type="project" value="UniProtKB-UniRule"/>
</dbReference>
<evidence type="ECO:0000259" key="18">
    <source>
        <dbReference type="PROSITE" id="PS51447"/>
    </source>
</evidence>
<feature type="domain" description="TRNA-binding" evidence="17">
    <location>
        <begin position="39"/>
        <end position="148"/>
    </location>
</feature>
<accession>D0U623</accession>
<evidence type="ECO:0000256" key="13">
    <source>
        <dbReference type="ARBA" id="ARBA00023146"/>
    </source>
</evidence>
<dbReference type="SUPFAM" id="SSF55681">
    <property type="entry name" value="Class II aaRS and biotin synthetases"/>
    <property type="match status" value="1"/>
</dbReference>
<dbReference type="InterPro" id="IPR005121">
    <property type="entry name" value="Fdx_antiC-bd"/>
</dbReference>
<keyword evidence="12 15" id="KW-0648">Protein biosynthesis</keyword>
<dbReference type="NCBIfam" id="TIGR00472">
    <property type="entry name" value="pheT_bact"/>
    <property type="match status" value="1"/>
</dbReference>
<feature type="domain" description="B5" evidence="19">
    <location>
        <begin position="404"/>
        <end position="481"/>
    </location>
</feature>
<dbReference type="Gene3D" id="3.50.40.10">
    <property type="entry name" value="Phenylalanyl-trna Synthetase, Chain B, domain 3"/>
    <property type="match status" value="1"/>
</dbReference>
<dbReference type="PANTHER" id="PTHR10947">
    <property type="entry name" value="PHENYLALANYL-TRNA SYNTHETASE BETA CHAIN AND LEUCINE-RICH REPEAT-CONTAINING PROTEIN 47"/>
    <property type="match status" value="1"/>
</dbReference>
<keyword evidence="9 15" id="KW-0067">ATP-binding</keyword>
<feature type="binding site" evidence="15">
    <location>
        <position position="459"/>
    </location>
    <ligand>
        <name>Mg(2+)</name>
        <dbReference type="ChEBI" id="CHEBI:18420"/>
        <note>shared with alpha subunit</note>
    </ligand>
</feature>
<dbReference type="SUPFAM" id="SSF56037">
    <property type="entry name" value="PheT/TilS domain"/>
    <property type="match status" value="1"/>
</dbReference>
<dbReference type="SMART" id="SM00896">
    <property type="entry name" value="FDX-ACB"/>
    <property type="match status" value="1"/>
</dbReference>
<evidence type="ECO:0000256" key="3">
    <source>
        <dbReference type="ARBA" id="ARBA00011209"/>
    </source>
</evidence>
<evidence type="ECO:0000256" key="2">
    <source>
        <dbReference type="ARBA" id="ARBA00008653"/>
    </source>
</evidence>
<dbReference type="SMART" id="SM00873">
    <property type="entry name" value="B3_4"/>
    <property type="match status" value="1"/>
</dbReference>
<dbReference type="InterPro" id="IPR002547">
    <property type="entry name" value="tRNA-bd_dom"/>
</dbReference>
<proteinExistence type="inferred from homology"/>
<evidence type="ECO:0000259" key="19">
    <source>
        <dbReference type="PROSITE" id="PS51483"/>
    </source>
</evidence>
<dbReference type="PROSITE" id="PS51447">
    <property type="entry name" value="FDX_ACB"/>
    <property type="match status" value="1"/>
</dbReference>
<evidence type="ECO:0000256" key="16">
    <source>
        <dbReference type="PROSITE-ProRule" id="PRU00209"/>
    </source>
</evidence>
<dbReference type="Pfam" id="PF17759">
    <property type="entry name" value="tRNA_synthFbeta"/>
    <property type="match status" value="1"/>
</dbReference>
<dbReference type="Gene3D" id="2.40.50.140">
    <property type="entry name" value="Nucleic acid-binding proteins"/>
    <property type="match status" value="1"/>
</dbReference>
<evidence type="ECO:0000256" key="7">
    <source>
        <dbReference type="ARBA" id="ARBA00022723"/>
    </source>
</evidence>
<gene>
    <name evidence="15" type="primary">pheT</name>
</gene>
<dbReference type="InterPro" id="IPR005147">
    <property type="entry name" value="tRNA_synthase_B5-dom"/>
</dbReference>
<evidence type="ECO:0000256" key="12">
    <source>
        <dbReference type="ARBA" id="ARBA00022917"/>
    </source>
</evidence>
<feature type="domain" description="FDX-ACB" evidence="18">
    <location>
        <begin position="692"/>
        <end position="784"/>
    </location>
</feature>
<dbReference type="GO" id="GO:0009328">
    <property type="term" value="C:phenylalanine-tRNA ligase complex"/>
    <property type="evidence" value="ECO:0007669"/>
    <property type="project" value="TreeGrafter"/>
</dbReference>
<dbReference type="AlphaFoldDB" id="D0U623"/>
<dbReference type="InterPro" id="IPR009061">
    <property type="entry name" value="DNA-bd_dom_put_sf"/>
</dbReference>
<dbReference type="InterPro" id="IPR045060">
    <property type="entry name" value="Phe-tRNA-ligase_IIc_bsu"/>
</dbReference>
<dbReference type="EC" id="6.1.1.20" evidence="15"/>
<dbReference type="InterPro" id="IPR041616">
    <property type="entry name" value="PheRS_beta_core"/>
</dbReference>
<feature type="binding site" evidence="15">
    <location>
        <position position="465"/>
    </location>
    <ligand>
        <name>Mg(2+)</name>
        <dbReference type="ChEBI" id="CHEBI:18420"/>
        <note>shared with alpha subunit</note>
    </ligand>
</feature>
<dbReference type="FunFam" id="3.30.70.380:FF:000001">
    <property type="entry name" value="Phenylalanine--tRNA ligase beta subunit"/>
    <property type="match status" value="1"/>
</dbReference>
<dbReference type="InterPro" id="IPR020825">
    <property type="entry name" value="Phe-tRNA_synthase-like_B3/B4"/>
</dbReference>
<dbReference type="SMART" id="SM00874">
    <property type="entry name" value="B5"/>
    <property type="match status" value="1"/>
</dbReference>
<dbReference type="SUPFAM" id="SSF46955">
    <property type="entry name" value="Putative DNA-binding domain"/>
    <property type="match status" value="1"/>
</dbReference>
<dbReference type="EMBL" id="GQ387491">
    <property type="protein sequence ID" value="ACY25340.1"/>
    <property type="molecule type" value="Genomic_DNA"/>
</dbReference>
<dbReference type="PROSITE" id="PS51483">
    <property type="entry name" value="B5"/>
    <property type="match status" value="1"/>
</dbReference>
<sequence>MKILHSWLNEFADFGNDVDAIADRITELGLAVESVDRVGTPVKGVVTAKVLRLEKHPDAAKVTRVYVDAGDGVERHVWCGATNMQAGDIVPLATLGTNMPDGRVITQRGILGIDSEGMLCSGTEIGLSSDGSGLLILPQGTALGLDVYEALGVDSDVVFDLDVTRNRPDCTGYLGVARDLAAGLGKQLVLPKVDQTATGQSLTVPVAIAAPDRCSRFTVQVMSGISITQSPDWIARRLARAGMRSINNVVDVSNLVNLELNQPNHAYDFDSVKDGFNVRLAREGEQFTTLDAVERTLSGDDLLICNAQDKPVGIAGIMGGLDSEVTDTTTSIAVEIAYFEPDAVRATSTRLALRTEASLRFERGVDPFGAEFAAARFAELLRITCPNLVVHSGATDARTDALPQQARTTEVRLNTIKRVLGIDVTAQALEDLIAPIGFTIGKSATDGSVVVGIPSWRNDCNSEIDIVEEVARHYGYANLGKIVPTSPVHGRLSDVQRRRRILREIVVSLGASEAMPNPFLAPGDLAKVGLSEDNALKLANPLVAEESVLRTSLVPGMLKSIAYNQSHRIRDISLFEIGHVYPQGTEILPDEFESLCIMVAGADASVAMDLWSQVSSSLGVGAQLAQDQPPAGYHATRSAQLKRGKMVLGSVGEIDPTVLANAGIVGRVACLEVNLSVVLSEVPKPQSAQVVSKYPSSDFDLAFVVTNSVSAATLVKALRQAGGNLLIDLALFDVYRGKGVSDDSRSLAYRLRLQAPDRTLTDVEVSDVRAKCIAAAEKLGAALRG</sequence>
<dbReference type="Pfam" id="PF03484">
    <property type="entry name" value="B5"/>
    <property type="match status" value="1"/>
</dbReference>
<dbReference type="Pfam" id="PF01588">
    <property type="entry name" value="tRNA_bind"/>
    <property type="match status" value="1"/>
</dbReference>
<keyword evidence="10 15" id="KW-0460">Magnesium</keyword>
<dbReference type="PANTHER" id="PTHR10947:SF0">
    <property type="entry name" value="PHENYLALANINE--TRNA LIGASE BETA SUBUNIT"/>
    <property type="match status" value="1"/>
</dbReference>
<evidence type="ECO:0000256" key="4">
    <source>
        <dbReference type="ARBA" id="ARBA00022490"/>
    </source>
</evidence>
<evidence type="ECO:0000256" key="15">
    <source>
        <dbReference type="HAMAP-Rule" id="MF_00283"/>
    </source>
</evidence>
<keyword evidence="8 15" id="KW-0547">Nucleotide-binding</keyword>
<dbReference type="Gene3D" id="3.30.930.10">
    <property type="entry name" value="Bira Bifunctional Protein, Domain 2"/>
    <property type="match status" value="1"/>
</dbReference>
<dbReference type="SUPFAM" id="SSF50249">
    <property type="entry name" value="Nucleic acid-binding proteins"/>
    <property type="match status" value="1"/>
</dbReference>
<evidence type="ECO:0000256" key="14">
    <source>
        <dbReference type="ARBA" id="ARBA00049255"/>
    </source>
</evidence>
<evidence type="ECO:0000259" key="17">
    <source>
        <dbReference type="PROSITE" id="PS50886"/>
    </source>
</evidence>
<evidence type="ECO:0000256" key="5">
    <source>
        <dbReference type="ARBA" id="ARBA00022555"/>
    </source>
</evidence>
<dbReference type="CDD" id="cd02796">
    <property type="entry name" value="tRNA_bind_bactPheRS"/>
    <property type="match status" value="1"/>
</dbReference>
<keyword evidence="7 15" id="KW-0479">Metal-binding</keyword>
<dbReference type="Pfam" id="PF03147">
    <property type="entry name" value="FDX-ACB"/>
    <property type="match status" value="1"/>
</dbReference>
<comment type="cofactor">
    <cofactor evidence="15">
        <name>Mg(2+)</name>
        <dbReference type="ChEBI" id="CHEBI:18420"/>
    </cofactor>
    <text evidence="15">Binds 2 magnesium ions per tetramer.</text>
</comment>
<evidence type="ECO:0000256" key="10">
    <source>
        <dbReference type="ARBA" id="ARBA00022842"/>
    </source>
</evidence>
<dbReference type="InterPro" id="IPR004532">
    <property type="entry name" value="Phe-tRNA-ligase_IIc_bsu_bact"/>
</dbReference>
<evidence type="ECO:0000256" key="6">
    <source>
        <dbReference type="ARBA" id="ARBA00022598"/>
    </source>
</evidence>
<dbReference type="PROSITE" id="PS50886">
    <property type="entry name" value="TRBD"/>
    <property type="match status" value="1"/>
</dbReference>
<dbReference type="InterPro" id="IPR005146">
    <property type="entry name" value="B3/B4_tRNA-bd"/>
</dbReference>
<dbReference type="GO" id="GO:0005524">
    <property type="term" value="F:ATP binding"/>
    <property type="evidence" value="ECO:0007669"/>
    <property type="project" value="UniProtKB-UniRule"/>
</dbReference>
<keyword evidence="13 15" id="KW-0030">Aminoacyl-tRNA synthetase</keyword>
<dbReference type="InterPro" id="IPR033714">
    <property type="entry name" value="tRNA_bind_bactPheRS"/>
</dbReference>
<dbReference type="Gene3D" id="3.30.56.10">
    <property type="match status" value="2"/>
</dbReference>
<dbReference type="GO" id="GO:0000049">
    <property type="term" value="F:tRNA binding"/>
    <property type="evidence" value="ECO:0007669"/>
    <property type="project" value="UniProtKB-UniRule"/>
</dbReference>
<dbReference type="SUPFAM" id="SSF54991">
    <property type="entry name" value="Anticodon-binding domain of PheRS"/>
    <property type="match status" value="1"/>
</dbReference>
<feature type="binding site" evidence="15">
    <location>
        <position position="468"/>
    </location>
    <ligand>
        <name>Mg(2+)</name>
        <dbReference type="ChEBI" id="CHEBI:18420"/>
        <note>shared with alpha subunit</note>
    </ligand>
</feature>
<dbReference type="InterPro" id="IPR045864">
    <property type="entry name" value="aa-tRNA-synth_II/BPL/LPL"/>
</dbReference>
<dbReference type="GO" id="GO:0004826">
    <property type="term" value="F:phenylalanine-tRNA ligase activity"/>
    <property type="evidence" value="ECO:0007669"/>
    <property type="project" value="UniProtKB-UniRule"/>
</dbReference>
<reference evidence="20" key="1">
    <citation type="journal article" date="2009" name="Environ. Microbiol.">
        <title>Comparative analyses of actinobacterial genomic fragments from Lake Kinneret.</title>
        <authorList>
            <person name="Philosof A."/>
            <person name="Sabehi G."/>
            <person name="Beja O."/>
        </authorList>
    </citation>
    <scope>NUCLEOTIDE SEQUENCE</scope>
</reference>
<organism evidence="20">
    <name type="scientific">uncultured Actinomycetes bacterium</name>
    <dbReference type="NCBI Taxonomy" id="152507"/>
    <lineage>
        <taxon>Bacteria</taxon>
        <taxon>Bacillati</taxon>
        <taxon>Actinomycetota</taxon>
        <taxon>Actinomycetes</taxon>
        <taxon>environmental samples</taxon>
    </lineage>
</organism>
<dbReference type="Pfam" id="PF03483">
    <property type="entry name" value="B3_4"/>
    <property type="match status" value="1"/>
</dbReference>
<dbReference type="InterPro" id="IPR036690">
    <property type="entry name" value="Fdx_antiC-bd_sf"/>
</dbReference>
<evidence type="ECO:0000256" key="1">
    <source>
        <dbReference type="ARBA" id="ARBA00004496"/>
    </source>
</evidence>
<evidence type="ECO:0000256" key="11">
    <source>
        <dbReference type="ARBA" id="ARBA00022884"/>
    </source>
</evidence>
<dbReference type="CDD" id="cd00769">
    <property type="entry name" value="PheRS_beta_core"/>
    <property type="match status" value="1"/>
</dbReference>
<feature type="binding site" evidence="15">
    <location>
        <position position="469"/>
    </location>
    <ligand>
        <name>Mg(2+)</name>
        <dbReference type="ChEBI" id="CHEBI:18420"/>
        <note>shared with alpha subunit</note>
    </ligand>
</feature>
<dbReference type="HAMAP" id="MF_00283">
    <property type="entry name" value="Phe_tRNA_synth_beta1"/>
    <property type="match status" value="1"/>
</dbReference>
<protein>
    <recommendedName>
        <fullName evidence="15">Phenylalanine--tRNA ligase beta subunit</fullName>
        <ecNumber evidence="15">6.1.1.20</ecNumber>
    </recommendedName>
    <alternativeName>
        <fullName evidence="15">Phenylalanyl-tRNA synthetase beta subunit</fullName>
        <shortName evidence="15">PheRS</shortName>
    </alternativeName>
</protein>
<keyword evidence="5 16" id="KW-0820">tRNA-binding</keyword>
<dbReference type="GO" id="GO:0006432">
    <property type="term" value="P:phenylalanyl-tRNA aminoacylation"/>
    <property type="evidence" value="ECO:0007669"/>
    <property type="project" value="UniProtKB-UniRule"/>
</dbReference>
<evidence type="ECO:0000256" key="9">
    <source>
        <dbReference type="ARBA" id="ARBA00022840"/>
    </source>
</evidence>
<keyword evidence="11 16" id="KW-0694">RNA-binding</keyword>
<evidence type="ECO:0000256" key="8">
    <source>
        <dbReference type="ARBA" id="ARBA00022741"/>
    </source>
</evidence>
<name>D0U623_9ACTN</name>